<dbReference type="GO" id="GO:0016746">
    <property type="term" value="F:acyltransferase activity"/>
    <property type="evidence" value="ECO:0007669"/>
    <property type="project" value="UniProtKB-KW"/>
</dbReference>
<dbReference type="AlphaFoldDB" id="A0AA49GJH5"/>
<keyword evidence="2" id="KW-0012">Acyltransferase</keyword>
<dbReference type="InterPro" id="IPR011004">
    <property type="entry name" value="Trimer_LpxA-like_sf"/>
</dbReference>
<dbReference type="InterPro" id="IPR023917">
    <property type="entry name" value="Bifunctiontional_GlmU_bac-type"/>
</dbReference>
<dbReference type="GO" id="GO:0016779">
    <property type="term" value="F:nucleotidyltransferase activity"/>
    <property type="evidence" value="ECO:0007669"/>
    <property type="project" value="UniProtKB-ARBA"/>
</dbReference>
<evidence type="ECO:0000313" key="3">
    <source>
        <dbReference type="EMBL" id="WKN35357.1"/>
    </source>
</evidence>
<dbReference type="Gene3D" id="2.160.10.10">
    <property type="entry name" value="Hexapeptide repeat proteins"/>
    <property type="match status" value="1"/>
</dbReference>
<name>A0AA49GJH5_9BACT</name>
<evidence type="ECO:0000256" key="2">
    <source>
        <dbReference type="ARBA" id="ARBA00023315"/>
    </source>
</evidence>
<dbReference type="EMBL" id="CP120682">
    <property type="protein sequence ID" value="WKN35357.1"/>
    <property type="molecule type" value="Genomic_DNA"/>
</dbReference>
<proteinExistence type="predicted"/>
<keyword evidence="1 3" id="KW-0808">Transferase</keyword>
<organism evidence="3">
    <name type="scientific">Roseihalotalea indica</name>
    <dbReference type="NCBI Taxonomy" id="2867963"/>
    <lineage>
        <taxon>Bacteria</taxon>
        <taxon>Pseudomonadati</taxon>
        <taxon>Bacteroidota</taxon>
        <taxon>Cytophagia</taxon>
        <taxon>Cytophagales</taxon>
        <taxon>Catalimonadaceae</taxon>
        <taxon>Roseihalotalea</taxon>
    </lineage>
</organism>
<evidence type="ECO:0000256" key="1">
    <source>
        <dbReference type="ARBA" id="ARBA00022679"/>
    </source>
</evidence>
<dbReference type="SUPFAM" id="SSF51161">
    <property type="entry name" value="Trimeric LpxA-like enzymes"/>
    <property type="match status" value="1"/>
</dbReference>
<gene>
    <name evidence="3" type="ORF">K4G66_23565</name>
</gene>
<accession>A0AA49GJH5</accession>
<dbReference type="InterPro" id="IPR050065">
    <property type="entry name" value="GlmU-like"/>
</dbReference>
<dbReference type="PANTHER" id="PTHR43584">
    <property type="entry name" value="NUCLEOTIDYL TRANSFERASE"/>
    <property type="match status" value="1"/>
</dbReference>
<protein>
    <submittedName>
        <fullName evidence="3">Sugar nucleotidyl transferase</fullName>
    </submittedName>
</protein>
<dbReference type="Pfam" id="PF13562">
    <property type="entry name" value="NTP_transf_4"/>
    <property type="match status" value="1"/>
</dbReference>
<sequence length="410" mass="45949">MHLTFIDIPHRWASLKPFTFTRPVATLRVGIKTLGEKWQMRLAEFTAPASPSYITVPYLQRKFPLVIEDDNLIVNPAVCPTEALVQQVRSLVPRTILSQGDCFIAARMPGEDVQRLVQKEEETNRISLSLPGYHTHSYSEPIDEIQHPWDIFLQNGDQIHSDFAWITRNRSSGSITDAYTRTYEDKHIFVEEGVSVRAAIINAESGPVYLGKNATIHENAVIKGPFAMLEDAHVNMGAKIREASTIGPHSKVGGEVKNIVVQANSNKGHEGFLGNSVIGEWCNFGADTNTSNLKNNYQSVRLWDYRTHQFEDTEQTFCGLMMGDHSKCGINTMFNTGTVVGVFANLFGGGFLPKFVPSFSWGGSQSLEEYRFEKAVEVLERVLARRERLPDSADLEILQYISTHRASEIA</sequence>
<dbReference type="NCBIfam" id="TIGR03991">
    <property type="entry name" value="alt_bact_glmU"/>
    <property type="match status" value="1"/>
</dbReference>
<reference evidence="3" key="2">
    <citation type="journal article" date="2024" name="Antonie Van Leeuwenhoek">
        <title>Roseihalotalea indica gen. nov., sp. nov., a halophilic Bacteroidetes from mesopelagic Southwest Indian Ocean with higher carbohydrate metabolic potential.</title>
        <authorList>
            <person name="Chen B."/>
            <person name="Zhang M."/>
            <person name="Lin D."/>
            <person name="Ye J."/>
            <person name="Tang K."/>
        </authorList>
    </citation>
    <scope>NUCLEOTIDE SEQUENCE</scope>
    <source>
        <strain evidence="3">TK19036</strain>
    </source>
</reference>
<reference evidence="3" key="1">
    <citation type="journal article" date="2023" name="Comput. Struct. Biotechnol. J.">
        <title>Discovery of a novel marine Bacteroidetes with a rich repertoire of carbohydrate-active enzymes.</title>
        <authorList>
            <person name="Chen B."/>
            <person name="Liu G."/>
            <person name="Chen Q."/>
            <person name="Wang H."/>
            <person name="Liu L."/>
            <person name="Tang K."/>
        </authorList>
    </citation>
    <scope>NUCLEOTIDE SEQUENCE</scope>
    <source>
        <strain evidence="3">TK19036</strain>
    </source>
</reference>